<organism evidence="1 2">
    <name type="scientific">Paenibacillus auburnensis</name>
    <dbReference type="NCBI Taxonomy" id="2905649"/>
    <lineage>
        <taxon>Bacteria</taxon>
        <taxon>Bacillati</taxon>
        <taxon>Bacillota</taxon>
        <taxon>Bacilli</taxon>
        <taxon>Bacillales</taxon>
        <taxon>Paenibacillaceae</taxon>
        <taxon>Paenibacillus</taxon>
    </lineage>
</organism>
<dbReference type="Proteomes" id="UP000838324">
    <property type="component" value="Unassembled WGS sequence"/>
</dbReference>
<protein>
    <submittedName>
        <fullName evidence="1">Uncharacterized protein</fullName>
    </submittedName>
</protein>
<evidence type="ECO:0000313" key="1">
    <source>
        <dbReference type="EMBL" id="CAH1190952.1"/>
    </source>
</evidence>
<reference evidence="1" key="1">
    <citation type="submission" date="2022-01" db="EMBL/GenBank/DDBJ databases">
        <authorList>
            <person name="Criscuolo A."/>
        </authorList>
    </citation>
    <scope>NUCLEOTIDE SEQUENCE</scope>
    <source>
        <strain evidence="1">CIP111892</strain>
    </source>
</reference>
<proteinExistence type="predicted"/>
<dbReference type="RefSeq" id="WP_167347611.1">
    <property type="nucleotide sequence ID" value="NZ_CAKMMG010000001.1"/>
</dbReference>
<gene>
    <name evidence="1" type="ORF">PAECIP111892_00424</name>
</gene>
<sequence>MSMTVHNLMAFNHQFFRPQPVIEPKQSRTDEKTQSFQDILNEKLKVQNQMKR</sequence>
<evidence type="ECO:0000313" key="2">
    <source>
        <dbReference type="Proteomes" id="UP000838324"/>
    </source>
</evidence>
<keyword evidence="2" id="KW-1185">Reference proteome</keyword>
<dbReference type="EMBL" id="CAKMMG010000001">
    <property type="protein sequence ID" value="CAH1190952.1"/>
    <property type="molecule type" value="Genomic_DNA"/>
</dbReference>
<name>A0ABM9BQ64_9BACL</name>
<comment type="caution">
    <text evidence="1">The sequence shown here is derived from an EMBL/GenBank/DDBJ whole genome shotgun (WGS) entry which is preliminary data.</text>
</comment>
<accession>A0ABM9BQ64</accession>